<dbReference type="Gene3D" id="3.40.50.12780">
    <property type="entry name" value="N-terminal domain of ligase-like"/>
    <property type="match status" value="1"/>
</dbReference>
<name>A0A382AFP6_9ZZZZ</name>
<comment type="similarity">
    <text evidence="1">Belongs to the ATP-dependent AMP-binding enzyme family.</text>
</comment>
<dbReference type="Pfam" id="PF00501">
    <property type="entry name" value="AMP-binding"/>
    <property type="match status" value="1"/>
</dbReference>
<keyword evidence="2" id="KW-0436">Ligase</keyword>
<dbReference type="PANTHER" id="PTHR43201:SF5">
    <property type="entry name" value="MEDIUM-CHAIN ACYL-COA LIGASE ACSF2, MITOCHONDRIAL"/>
    <property type="match status" value="1"/>
</dbReference>
<feature type="domain" description="AMP-binding enzyme C-terminal" evidence="4">
    <location>
        <begin position="423"/>
        <end position="501"/>
    </location>
</feature>
<evidence type="ECO:0000259" key="4">
    <source>
        <dbReference type="Pfam" id="PF13193"/>
    </source>
</evidence>
<accession>A0A382AFP6</accession>
<feature type="domain" description="AMP-dependent synthetase/ligase" evidence="3">
    <location>
        <begin position="7"/>
        <end position="365"/>
    </location>
</feature>
<dbReference type="InterPro" id="IPR045851">
    <property type="entry name" value="AMP-bd_C_sf"/>
</dbReference>
<evidence type="ECO:0008006" key="6">
    <source>
        <dbReference type="Google" id="ProtNLM"/>
    </source>
</evidence>
<dbReference type="InterPro" id="IPR000873">
    <property type="entry name" value="AMP-dep_synth/lig_dom"/>
</dbReference>
<dbReference type="Gene3D" id="3.30.300.30">
    <property type="match status" value="1"/>
</dbReference>
<dbReference type="InterPro" id="IPR020845">
    <property type="entry name" value="AMP-binding_CS"/>
</dbReference>
<evidence type="ECO:0000256" key="1">
    <source>
        <dbReference type="ARBA" id="ARBA00006432"/>
    </source>
</evidence>
<evidence type="ECO:0000256" key="2">
    <source>
        <dbReference type="ARBA" id="ARBA00022598"/>
    </source>
</evidence>
<dbReference type="InterPro" id="IPR042099">
    <property type="entry name" value="ANL_N_sf"/>
</dbReference>
<gene>
    <name evidence="5" type="ORF">METZ01_LOCUS153182</name>
</gene>
<dbReference type="GO" id="GO:0031956">
    <property type="term" value="F:medium-chain fatty acid-CoA ligase activity"/>
    <property type="evidence" value="ECO:0007669"/>
    <property type="project" value="TreeGrafter"/>
</dbReference>
<dbReference type="PANTHER" id="PTHR43201">
    <property type="entry name" value="ACYL-COA SYNTHETASE"/>
    <property type="match status" value="1"/>
</dbReference>
<evidence type="ECO:0000259" key="3">
    <source>
        <dbReference type="Pfam" id="PF00501"/>
    </source>
</evidence>
<proteinExistence type="inferred from homology"/>
<dbReference type="EMBL" id="UINC01025195">
    <property type="protein sequence ID" value="SVB00328.1"/>
    <property type="molecule type" value="Genomic_DNA"/>
</dbReference>
<protein>
    <recommendedName>
        <fullName evidence="6">AMP-dependent synthetase/ligase domain-containing protein</fullName>
    </recommendedName>
</protein>
<dbReference type="Pfam" id="PF13193">
    <property type="entry name" value="AMP-binding_C"/>
    <property type="match status" value="1"/>
</dbReference>
<dbReference type="SUPFAM" id="SSF56801">
    <property type="entry name" value="Acetyl-CoA synthetase-like"/>
    <property type="match status" value="1"/>
</dbReference>
<dbReference type="InterPro" id="IPR025110">
    <property type="entry name" value="AMP-bd_C"/>
</dbReference>
<reference evidence="5" key="1">
    <citation type="submission" date="2018-05" db="EMBL/GenBank/DDBJ databases">
        <authorList>
            <person name="Lanie J.A."/>
            <person name="Ng W.-L."/>
            <person name="Kazmierczak K.M."/>
            <person name="Andrzejewski T.M."/>
            <person name="Davidsen T.M."/>
            <person name="Wayne K.J."/>
            <person name="Tettelin H."/>
            <person name="Glass J.I."/>
            <person name="Rusch D."/>
            <person name="Podicherti R."/>
            <person name="Tsui H.-C.T."/>
            <person name="Winkler M.E."/>
        </authorList>
    </citation>
    <scope>NUCLEOTIDE SEQUENCE</scope>
</reference>
<organism evidence="5">
    <name type="scientific">marine metagenome</name>
    <dbReference type="NCBI Taxonomy" id="408172"/>
    <lineage>
        <taxon>unclassified sequences</taxon>
        <taxon>metagenomes</taxon>
        <taxon>ecological metagenomes</taxon>
    </lineage>
</organism>
<evidence type="ECO:0000313" key="5">
    <source>
        <dbReference type="EMBL" id="SVB00328.1"/>
    </source>
</evidence>
<dbReference type="PROSITE" id="PS00455">
    <property type="entry name" value="AMP_BINDING"/>
    <property type="match status" value="1"/>
</dbReference>
<dbReference type="AlphaFoldDB" id="A0A382AFP6"/>
<sequence>MHPGVNGKKYPEKPAIIMLGSGKTLTHSDLNETSNQCAHLFRSLGLKPGDGLAFMMENHFLFFPIVFAAWRSGLRYTAISWRLQPDEVEYIVKDCGAKIFITSKFLENTAKSLENSLKGVHKYMLDGEIESFKSFEKSFQENSKEAIKDECQGGPMLYSSGTTGRPKGIKRELLLNPLPYSRESEDLNYLGRVVENVYGADNKSVYLSPAPLYHSAPLGFNTGFLSMAGTSIIMEKFDPESALKAIQEYKVTHSQWVPTMFVRFLKLEESVRNKYNLSSHEVAIHAAAPCPVEVKEKMISWWGPILNEYYAGTEFNGMTIVNSEDWLKHKGTVGRPLFGEVHILDDEGKELSHGETGGVYFGGETAVTFEYHNDRKKTDGAISKQGFSTLGDIGYLDKEGYLFLTDRKAYMIISGGVNIYPKETEDILIMHPKVFDVAVFGVPNEEMGEEVKAVVQPEKMDEAGPDLEAELIAYCKEKMSHVKCPKSVDFEKELPRHPTGKLYKRLLKEKYWK</sequence>
<dbReference type="GO" id="GO:0006631">
    <property type="term" value="P:fatty acid metabolic process"/>
    <property type="evidence" value="ECO:0007669"/>
    <property type="project" value="TreeGrafter"/>
</dbReference>